<protein>
    <submittedName>
        <fullName evidence="1">16462_t:CDS:1</fullName>
    </submittedName>
</protein>
<gene>
    <name evidence="1" type="ORF">SPELUC_LOCUS812</name>
</gene>
<evidence type="ECO:0000313" key="2">
    <source>
        <dbReference type="Proteomes" id="UP000789366"/>
    </source>
</evidence>
<evidence type="ECO:0000313" key="1">
    <source>
        <dbReference type="EMBL" id="CAG8451323.1"/>
    </source>
</evidence>
<organism evidence="1 2">
    <name type="scientific">Cetraspora pellucida</name>
    <dbReference type="NCBI Taxonomy" id="1433469"/>
    <lineage>
        <taxon>Eukaryota</taxon>
        <taxon>Fungi</taxon>
        <taxon>Fungi incertae sedis</taxon>
        <taxon>Mucoromycota</taxon>
        <taxon>Glomeromycotina</taxon>
        <taxon>Glomeromycetes</taxon>
        <taxon>Diversisporales</taxon>
        <taxon>Gigasporaceae</taxon>
        <taxon>Cetraspora</taxon>
    </lineage>
</organism>
<sequence length="180" mass="21338">MLKAHEKNTNSKLYNNEEIGITGEITELINQNAKLKNQIEKLRKDFELLKSTVEFLLKLNNSLLNLETQKLIDETFLKFDKKLNNIQPVNKFTNIEAYNNAISEKLLIKKNAFLKFLSFVYSDFEAFNYQQILKIINKLKRDLKSTEYYCCWIDEFVPEHKFLETISQVKGGLKEIRNRY</sequence>
<keyword evidence="2" id="KW-1185">Reference proteome</keyword>
<accession>A0ACA9K4G1</accession>
<dbReference type="EMBL" id="CAJVPW010000355">
    <property type="protein sequence ID" value="CAG8451323.1"/>
    <property type="molecule type" value="Genomic_DNA"/>
</dbReference>
<comment type="caution">
    <text evidence="1">The sequence shown here is derived from an EMBL/GenBank/DDBJ whole genome shotgun (WGS) entry which is preliminary data.</text>
</comment>
<reference evidence="1" key="1">
    <citation type="submission" date="2021-06" db="EMBL/GenBank/DDBJ databases">
        <authorList>
            <person name="Kallberg Y."/>
            <person name="Tangrot J."/>
            <person name="Rosling A."/>
        </authorList>
    </citation>
    <scope>NUCLEOTIDE SEQUENCE</scope>
    <source>
        <strain evidence="1">28 12/20/2015</strain>
    </source>
</reference>
<name>A0ACA9K4G1_9GLOM</name>
<dbReference type="Proteomes" id="UP000789366">
    <property type="component" value="Unassembled WGS sequence"/>
</dbReference>
<proteinExistence type="predicted"/>